<reference evidence="1 2" key="1">
    <citation type="submission" date="2018-08" db="EMBL/GenBank/DDBJ databases">
        <title>Proposal of Muricauda 72 sp.nov. and Muricauda NH166 sp.nov., isolated from seawater.</title>
        <authorList>
            <person name="Cheng H."/>
            <person name="Wu Y.-H."/>
            <person name="Guo L.-L."/>
            <person name="Xu X.-W."/>
        </authorList>
    </citation>
    <scope>NUCLEOTIDE SEQUENCE [LARGE SCALE GENOMIC DNA]</scope>
    <source>
        <strain evidence="1 2">KCTC 22173</strain>
    </source>
</reference>
<evidence type="ECO:0000313" key="2">
    <source>
        <dbReference type="Proteomes" id="UP000266067"/>
    </source>
</evidence>
<evidence type="ECO:0000313" key="1">
    <source>
        <dbReference type="EMBL" id="RIV36008.1"/>
    </source>
</evidence>
<comment type="caution">
    <text evidence="1">The sequence shown here is derived from an EMBL/GenBank/DDBJ whole genome shotgun (WGS) entry which is preliminary data.</text>
</comment>
<sequence length="99" mass="11161">MNNPSEPSVLIFKLTENANGSIGNVDILGFEIKNSMLFLSQIDNNKLFVKDLEQDNEEPMILKTNGDNGSTGYGELIIIGDRLFAKKFFENQFEVFELP</sequence>
<dbReference type="AlphaFoldDB" id="A0A3A1ND42"/>
<dbReference type="RefSeq" id="WP_119606705.1">
    <property type="nucleotide sequence ID" value="NZ_QXFH01000068.1"/>
</dbReference>
<proteinExistence type="predicted"/>
<gene>
    <name evidence="1" type="ORF">D2V08_03415</name>
</gene>
<accession>A0A3A1ND42</accession>
<protein>
    <recommendedName>
        <fullName evidence="3">Phytase-like domain-containing protein</fullName>
    </recommendedName>
</protein>
<evidence type="ECO:0008006" key="3">
    <source>
        <dbReference type="Google" id="ProtNLM"/>
    </source>
</evidence>
<organism evidence="1 2">
    <name type="scientific">Flagellimonas lutimaris</name>
    <dbReference type="NCBI Taxonomy" id="475082"/>
    <lineage>
        <taxon>Bacteria</taxon>
        <taxon>Pseudomonadati</taxon>
        <taxon>Bacteroidota</taxon>
        <taxon>Flavobacteriia</taxon>
        <taxon>Flavobacteriales</taxon>
        <taxon>Flavobacteriaceae</taxon>
        <taxon>Flagellimonas</taxon>
    </lineage>
</organism>
<name>A0A3A1ND42_9FLAO</name>
<keyword evidence="2" id="KW-1185">Reference proteome</keyword>
<dbReference type="EMBL" id="QXFH01000068">
    <property type="protein sequence ID" value="RIV36008.1"/>
    <property type="molecule type" value="Genomic_DNA"/>
</dbReference>
<dbReference type="Proteomes" id="UP000266067">
    <property type="component" value="Unassembled WGS sequence"/>
</dbReference>